<organism evidence="1 2">
    <name type="scientific">Mycena venus</name>
    <dbReference type="NCBI Taxonomy" id="2733690"/>
    <lineage>
        <taxon>Eukaryota</taxon>
        <taxon>Fungi</taxon>
        <taxon>Dikarya</taxon>
        <taxon>Basidiomycota</taxon>
        <taxon>Agaricomycotina</taxon>
        <taxon>Agaricomycetes</taxon>
        <taxon>Agaricomycetidae</taxon>
        <taxon>Agaricales</taxon>
        <taxon>Marasmiineae</taxon>
        <taxon>Mycenaceae</taxon>
        <taxon>Mycena</taxon>
    </lineage>
</organism>
<evidence type="ECO:0000313" key="1">
    <source>
        <dbReference type="EMBL" id="KAF7342084.1"/>
    </source>
</evidence>
<sequence length="362" mass="40185">MPSLDTRIFRAIDARIVQRSMDSLVISAQSWETVETADILLQEDLLIDGRTFLTSAYKNFLSQRVFPRPPGSYEVVQAAIFSEKTFISILKSAGIERSQGDDMHKAFLMFVGAALGELSEDTLVAWFALTFGPLITAAEEAYTEYYDLPGMSRRAKRAAGSDLDGPHIRKIRRNFDRCAAPLKCIREKQPIIYSKPQAHRNGRVTIKSSSMLRSSSLNRPGFMSQIKSAVKTFVTKNVPEFLHYSFFGPPLVLPPGTFTAHTNLALQSFNFSVPSASTFAPRLDFVPVRLPAPSQPLEADADLFREIRETYALLQAMSTLPPVPLTSASTLLPSGPTSFGLPCRAPPSGTYLLQYREPRIQD</sequence>
<comment type="caution">
    <text evidence="1">The sequence shown here is derived from an EMBL/GenBank/DDBJ whole genome shotgun (WGS) entry which is preliminary data.</text>
</comment>
<reference evidence="1" key="1">
    <citation type="submission" date="2020-05" db="EMBL/GenBank/DDBJ databases">
        <title>Mycena genomes resolve the evolution of fungal bioluminescence.</title>
        <authorList>
            <person name="Tsai I.J."/>
        </authorList>
    </citation>
    <scope>NUCLEOTIDE SEQUENCE</scope>
    <source>
        <strain evidence="1">CCC161011</strain>
    </source>
</reference>
<protein>
    <submittedName>
        <fullName evidence="1">Uncharacterized protein</fullName>
    </submittedName>
</protein>
<dbReference type="EMBL" id="JACAZI010000017">
    <property type="protein sequence ID" value="KAF7342084.1"/>
    <property type="molecule type" value="Genomic_DNA"/>
</dbReference>
<accession>A0A8H7CLG4</accession>
<dbReference type="Proteomes" id="UP000620124">
    <property type="component" value="Unassembled WGS sequence"/>
</dbReference>
<dbReference type="OrthoDB" id="10528192at2759"/>
<gene>
    <name evidence="1" type="ORF">MVEN_01795700</name>
</gene>
<proteinExistence type="predicted"/>
<name>A0A8H7CLG4_9AGAR</name>
<keyword evidence="2" id="KW-1185">Reference proteome</keyword>
<dbReference type="AlphaFoldDB" id="A0A8H7CLG4"/>
<evidence type="ECO:0000313" key="2">
    <source>
        <dbReference type="Proteomes" id="UP000620124"/>
    </source>
</evidence>